<dbReference type="EMBL" id="CAJVPP010002250">
    <property type="protein sequence ID" value="CAG8593540.1"/>
    <property type="molecule type" value="Genomic_DNA"/>
</dbReference>
<comment type="caution">
    <text evidence="1">The sequence shown here is derived from an EMBL/GenBank/DDBJ whole genome shotgun (WGS) entry which is preliminary data.</text>
</comment>
<organism evidence="1 2">
    <name type="scientific">Funneliformis mosseae</name>
    <name type="common">Endomycorrhizal fungus</name>
    <name type="synonym">Glomus mosseae</name>
    <dbReference type="NCBI Taxonomy" id="27381"/>
    <lineage>
        <taxon>Eukaryota</taxon>
        <taxon>Fungi</taxon>
        <taxon>Fungi incertae sedis</taxon>
        <taxon>Mucoromycota</taxon>
        <taxon>Glomeromycotina</taxon>
        <taxon>Glomeromycetes</taxon>
        <taxon>Glomerales</taxon>
        <taxon>Glomeraceae</taxon>
        <taxon>Funneliformis</taxon>
    </lineage>
</organism>
<evidence type="ECO:0000313" key="1">
    <source>
        <dbReference type="EMBL" id="CAG8593540.1"/>
    </source>
</evidence>
<evidence type="ECO:0000313" key="2">
    <source>
        <dbReference type="Proteomes" id="UP000789375"/>
    </source>
</evidence>
<dbReference type="AlphaFoldDB" id="A0A9N9C7L8"/>
<sequence>MQDFLCFLNSYQQQVDKMIADLQSKKQIITALAGIAASYLPMHECL</sequence>
<name>A0A9N9C7L8_FUNMO</name>
<protein>
    <submittedName>
        <fullName evidence="1">9337_t:CDS:1</fullName>
    </submittedName>
</protein>
<reference evidence="1" key="1">
    <citation type="submission" date="2021-06" db="EMBL/GenBank/DDBJ databases">
        <authorList>
            <person name="Kallberg Y."/>
            <person name="Tangrot J."/>
            <person name="Rosling A."/>
        </authorList>
    </citation>
    <scope>NUCLEOTIDE SEQUENCE</scope>
    <source>
        <strain evidence="1">87-6 pot B 2015</strain>
    </source>
</reference>
<proteinExistence type="predicted"/>
<gene>
    <name evidence="1" type="ORF">FMOSSE_LOCUS8568</name>
</gene>
<keyword evidence="2" id="KW-1185">Reference proteome</keyword>
<accession>A0A9N9C7L8</accession>
<dbReference type="Proteomes" id="UP000789375">
    <property type="component" value="Unassembled WGS sequence"/>
</dbReference>